<keyword evidence="2" id="KW-1185">Reference proteome</keyword>
<reference evidence="1 2" key="1">
    <citation type="submission" date="2020-11" db="EMBL/GenBank/DDBJ databases">
        <title>Winogradskyella marina sp. nov., isolated from marine sediment.</title>
        <authorList>
            <person name="Bo J."/>
            <person name="Wang S."/>
            <person name="Song X."/>
            <person name="Du Z."/>
        </authorList>
    </citation>
    <scope>NUCLEOTIDE SEQUENCE [LARGE SCALE GENOMIC DNA]</scope>
    <source>
        <strain evidence="1 2">F6397</strain>
    </source>
</reference>
<gene>
    <name evidence="1" type="ORF">ITJ86_14985</name>
</gene>
<evidence type="ECO:0000313" key="1">
    <source>
        <dbReference type="EMBL" id="MBF8151212.1"/>
    </source>
</evidence>
<dbReference type="Proteomes" id="UP000611215">
    <property type="component" value="Unassembled WGS sequence"/>
</dbReference>
<proteinExistence type="predicted"/>
<comment type="caution">
    <text evidence="1">The sequence shown here is derived from an EMBL/GenBank/DDBJ whole genome shotgun (WGS) entry which is preliminary data.</text>
</comment>
<organism evidence="1 2">
    <name type="scientific">Winogradskyella marina</name>
    <dbReference type="NCBI Taxonomy" id="2785530"/>
    <lineage>
        <taxon>Bacteria</taxon>
        <taxon>Pseudomonadati</taxon>
        <taxon>Bacteroidota</taxon>
        <taxon>Flavobacteriia</taxon>
        <taxon>Flavobacteriales</taxon>
        <taxon>Flavobacteriaceae</taxon>
        <taxon>Winogradskyella</taxon>
    </lineage>
</organism>
<accession>A0ABS0ENN4</accession>
<dbReference type="EMBL" id="JADOET010000017">
    <property type="protein sequence ID" value="MBF8151212.1"/>
    <property type="molecule type" value="Genomic_DNA"/>
</dbReference>
<sequence>MAVSNKTSEYCEPCNIDSNESNGECFCDAIRLYHAYIRTFDDREMAIEAGARYLDECNAVQF</sequence>
<name>A0ABS0ENN4_9FLAO</name>
<protein>
    <submittedName>
        <fullName evidence="1">Uncharacterized protein</fullName>
    </submittedName>
</protein>
<evidence type="ECO:0000313" key="2">
    <source>
        <dbReference type="Proteomes" id="UP000611215"/>
    </source>
</evidence>